<accession>A0ABQ4L5L6</accession>
<keyword evidence="2" id="KW-1185">Reference proteome</keyword>
<proteinExistence type="predicted"/>
<gene>
    <name evidence="1" type="ORF">J6TS1_51090</name>
</gene>
<reference evidence="1 2" key="1">
    <citation type="submission" date="2021-03" db="EMBL/GenBank/DDBJ databases">
        <title>Antimicrobial resistance genes in bacteria isolated from Japanese honey, and their potential for conferring macrolide and lincosamide resistance in the American foulbrood pathogen Paenibacillus larvae.</title>
        <authorList>
            <person name="Okamoto M."/>
            <person name="Kumagai M."/>
            <person name="Kanamori H."/>
            <person name="Takamatsu D."/>
        </authorList>
    </citation>
    <scope>NUCLEOTIDE SEQUENCE [LARGE SCALE GENOMIC DNA]</scope>
    <source>
        <strain evidence="1 2">J6TS1</strain>
    </source>
</reference>
<comment type="caution">
    <text evidence="1">The sequence shown here is derived from an EMBL/GenBank/DDBJ whole genome shotgun (WGS) entry which is preliminary data.</text>
</comment>
<evidence type="ECO:0000313" key="1">
    <source>
        <dbReference type="EMBL" id="GIN99239.1"/>
    </source>
</evidence>
<evidence type="ECO:0000313" key="2">
    <source>
        <dbReference type="Proteomes" id="UP000680670"/>
    </source>
</evidence>
<dbReference type="Proteomes" id="UP000680670">
    <property type="component" value="Unassembled WGS sequence"/>
</dbReference>
<organism evidence="1 2">
    <name type="scientific">Siminovitchia terrae</name>
    <name type="common">Bacillus terrae</name>
    <dbReference type="NCBI Taxonomy" id="1914933"/>
    <lineage>
        <taxon>Bacteria</taxon>
        <taxon>Bacillati</taxon>
        <taxon>Bacillota</taxon>
        <taxon>Bacilli</taxon>
        <taxon>Bacillales</taxon>
        <taxon>Bacillaceae</taxon>
        <taxon>Siminovitchia</taxon>
    </lineage>
</organism>
<dbReference type="EMBL" id="BORJ01000022">
    <property type="protein sequence ID" value="GIN99239.1"/>
    <property type="molecule type" value="Genomic_DNA"/>
</dbReference>
<name>A0ABQ4L5L6_SIMTE</name>
<protein>
    <submittedName>
        <fullName evidence="1">Uncharacterized protein</fullName>
    </submittedName>
</protein>
<sequence>MDFDEIKPYTGSPSGTPFFILKKSRKLSYFDRFNSIKRFQIYPKTGTIKNENSISRGGFCKHEDYDQ</sequence>